<dbReference type="InterPro" id="IPR036390">
    <property type="entry name" value="WH_DNA-bd_sf"/>
</dbReference>
<dbReference type="Pfam" id="PF00126">
    <property type="entry name" value="HTH_1"/>
    <property type="match status" value="1"/>
</dbReference>
<accession>A0A368L6W4</accession>
<dbReference type="InterPro" id="IPR000847">
    <property type="entry name" value="LysR_HTH_N"/>
</dbReference>
<evidence type="ECO:0000259" key="5">
    <source>
        <dbReference type="PROSITE" id="PS50931"/>
    </source>
</evidence>
<sequence>MHRLNYHHLHYFWAVAENGHLTRTAEQLHISQSALSAQIKQLEAQLGQALFQRQGRNLILTEAGRIAKNYADSIFATGHELLATMSQGHYRERQTLRIGAVSTLSRNLQESFIKPLLGLPELSLVLQAGSLSELLTRLSAHNLDLVLSNRAVQGDSENPWRCQRIARQQVSLVGAKAIYQQTQQANKRKPLAFPQGLADLPLIVPSRASDIRTAFDLLCEQHRLQVEILAEVDDMAMLRLMAREGLAAAVLPSVVVRDELRDGALKAFYRLPNLYEHFYAITVKRHFQHPMLRQLLARSEAEVLDMPT</sequence>
<proteinExistence type="inferred from homology"/>
<dbReference type="SUPFAM" id="SSF46785">
    <property type="entry name" value="Winged helix' DNA-binding domain"/>
    <property type="match status" value="1"/>
</dbReference>
<dbReference type="PANTHER" id="PTHR30126:SF98">
    <property type="entry name" value="HTH-TYPE TRANSCRIPTIONAL ACTIVATOR BAUR"/>
    <property type="match status" value="1"/>
</dbReference>
<dbReference type="PRINTS" id="PR00039">
    <property type="entry name" value="HTHLYSR"/>
</dbReference>
<dbReference type="RefSeq" id="WP_114401451.1">
    <property type="nucleotide sequence ID" value="NZ_QPGB01000001.1"/>
</dbReference>
<keyword evidence="7" id="KW-1185">Reference proteome</keyword>
<evidence type="ECO:0000313" key="7">
    <source>
        <dbReference type="Proteomes" id="UP000252357"/>
    </source>
</evidence>
<dbReference type="OrthoDB" id="464481at2"/>
<keyword evidence="2" id="KW-0805">Transcription regulation</keyword>
<dbReference type="PROSITE" id="PS50931">
    <property type="entry name" value="HTH_LYSR"/>
    <property type="match status" value="1"/>
</dbReference>
<dbReference type="FunFam" id="1.10.10.10:FF:000001">
    <property type="entry name" value="LysR family transcriptional regulator"/>
    <property type="match status" value="1"/>
</dbReference>
<evidence type="ECO:0000256" key="4">
    <source>
        <dbReference type="ARBA" id="ARBA00023163"/>
    </source>
</evidence>
<evidence type="ECO:0000256" key="3">
    <source>
        <dbReference type="ARBA" id="ARBA00023125"/>
    </source>
</evidence>
<name>A0A368L6W4_9BURK</name>
<keyword evidence="4" id="KW-0804">Transcription</keyword>
<gene>
    <name evidence="6" type="ORF">DU000_00740</name>
</gene>
<dbReference type="GO" id="GO:0000976">
    <property type="term" value="F:transcription cis-regulatory region binding"/>
    <property type="evidence" value="ECO:0007669"/>
    <property type="project" value="TreeGrafter"/>
</dbReference>
<reference evidence="6 7" key="1">
    <citation type="journal article" date="2018" name="Int. J. Syst. Evol. Microbiol.">
        <title>Parvibium lacunae gen. nov., sp. nov., a new member of the family Alcaligenaceae isolated from a freshwater pond.</title>
        <authorList>
            <person name="Chen W.M."/>
            <person name="Xie P.B."/>
            <person name="Hsu M.Y."/>
            <person name="Sheu S.Y."/>
        </authorList>
    </citation>
    <scope>NUCLEOTIDE SEQUENCE [LARGE SCALE GENOMIC DNA]</scope>
    <source>
        <strain evidence="6 7">KMB9</strain>
    </source>
</reference>
<dbReference type="Pfam" id="PF03466">
    <property type="entry name" value="LysR_substrate"/>
    <property type="match status" value="1"/>
</dbReference>
<dbReference type="GO" id="GO:0003700">
    <property type="term" value="F:DNA-binding transcription factor activity"/>
    <property type="evidence" value="ECO:0007669"/>
    <property type="project" value="InterPro"/>
</dbReference>
<comment type="similarity">
    <text evidence="1">Belongs to the LysR transcriptional regulatory family.</text>
</comment>
<feature type="domain" description="HTH lysR-type" evidence="5">
    <location>
        <begin position="4"/>
        <end position="61"/>
    </location>
</feature>
<dbReference type="Gene3D" id="3.40.190.290">
    <property type="match status" value="1"/>
</dbReference>
<dbReference type="SUPFAM" id="SSF53850">
    <property type="entry name" value="Periplasmic binding protein-like II"/>
    <property type="match status" value="1"/>
</dbReference>
<evidence type="ECO:0000256" key="2">
    <source>
        <dbReference type="ARBA" id="ARBA00023015"/>
    </source>
</evidence>
<evidence type="ECO:0000256" key="1">
    <source>
        <dbReference type="ARBA" id="ARBA00009437"/>
    </source>
</evidence>
<evidence type="ECO:0000313" key="6">
    <source>
        <dbReference type="EMBL" id="RCS59302.1"/>
    </source>
</evidence>
<protein>
    <submittedName>
        <fullName evidence="6">LysR family transcriptional regulator</fullName>
    </submittedName>
</protein>
<dbReference type="PANTHER" id="PTHR30126">
    <property type="entry name" value="HTH-TYPE TRANSCRIPTIONAL REGULATOR"/>
    <property type="match status" value="1"/>
</dbReference>
<keyword evidence="3" id="KW-0238">DNA-binding</keyword>
<organism evidence="6 7">
    <name type="scientific">Parvibium lacunae</name>
    <dbReference type="NCBI Taxonomy" id="1888893"/>
    <lineage>
        <taxon>Bacteria</taxon>
        <taxon>Pseudomonadati</taxon>
        <taxon>Pseudomonadota</taxon>
        <taxon>Betaproteobacteria</taxon>
        <taxon>Burkholderiales</taxon>
        <taxon>Alcaligenaceae</taxon>
        <taxon>Parvibium</taxon>
    </lineage>
</organism>
<dbReference type="InterPro" id="IPR005119">
    <property type="entry name" value="LysR_subst-bd"/>
</dbReference>
<dbReference type="Proteomes" id="UP000252357">
    <property type="component" value="Unassembled WGS sequence"/>
</dbReference>
<comment type="caution">
    <text evidence="6">The sequence shown here is derived from an EMBL/GenBank/DDBJ whole genome shotgun (WGS) entry which is preliminary data.</text>
</comment>
<dbReference type="InterPro" id="IPR036388">
    <property type="entry name" value="WH-like_DNA-bd_sf"/>
</dbReference>
<dbReference type="Gene3D" id="1.10.10.10">
    <property type="entry name" value="Winged helix-like DNA-binding domain superfamily/Winged helix DNA-binding domain"/>
    <property type="match status" value="1"/>
</dbReference>
<dbReference type="EMBL" id="QPGB01000001">
    <property type="protein sequence ID" value="RCS59302.1"/>
    <property type="molecule type" value="Genomic_DNA"/>
</dbReference>
<dbReference type="AlphaFoldDB" id="A0A368L6W4"/>